<proteinExistence type="inferred from homology"/>
<evidence type="ECO:0000313" key="10">
    <source>
        <dbReference type="Proteomes" id="UP000183766"/>
    </source>
</evidence>
<evidence type="ECO:0000256" key="4">
    <source>
        <dbReference type="ARBA" id="ARBA00022747"/>
    </source>
</evidence>
<dbReference type="PRINTS" id="PR00105">
    <property type="entry name" value="C5METTRFRASE"/>
</dbReference>
<dbReference type="InterPro" id="IPR029063">
    <property type="entry name" value="SAM-dependent_MTases_sf"/>
</dbReference>
<dbReference type="EMBL" id="FOUM01000037">
    <property type="protein sequence ID" value="SFN53791.1"/>
    <property type="molecule type" value="Genomic_DNA"/>
</dbReference>
<evidence type="ECO:0000256" key="7">
    <source>
        <dbReference type="RuleBase" id="RU000416"/>
    </source>
</evidence>
<evidence type="ECO:0000256" key="2">
    <source>
        <dbReference type="ARBA" id="ARBA00022679"/>
    </source>
</evidence>
<dbReference type="EC" id="2.1.1.37" evidence="8"/>
<comment type="similarity">
    <text evidence="6 7">Belongs to the class I-like SAM-binding methyltransferase superfamily. C5-methyltransferase family.</text>
</comment>
<dbReference type="Gene3D" id="3.90.120.10">
    <property type="entry name" value="DNA Methylase, subunit A, domain 2"/>
    <property type="match status" value="1"/>
</dbReference>
<dbReference type="Proteomes" id="UP000183766">
    <property type="component" value="Unassembled WGS sequence"/>
</dbReference>
<reference evidence="9 10" key="1">
    <citation type="submission" date="2016-10" db="EMBL/GenBank/DDBJ databases">
        <authorList>
            <person name="de Groot N.N."/>
        </authorList>
    </citation>
    <scope>NUCLEOTIDE SEQUENCE [LARGE SCALE GENOMIC DNA]</scope>
    <source>
        <strain evidence="9 10">NLAE-zl-C202</strain>
    </source>
</reference>
<sequence>MSTQNTIGVIDLFCGIGGLSHGMFKEGFDIIAGFDIDDTCKYAYENNNKSKFYNQDIKTVTIEQINNLFANYDIKVLAGCAPCQPFSSYAFKVKDKDKNKYDLLYEFGRIVEGVLPDIVTMENVSQILSFKQKPVLNDFVDLLKKNQYQVDYKIVYCPDYGIPQTRKRIVLLASRLGKISLIPPTHTKNKYKTVRQTIGKLPPIKAGEICPSDPLHRARALSELNLRRIESTPIKGSWKDWDESLILDCHKKDSGKSFGSVYGRMNWDEPAPTMTTLCTGLGNGRFGHPEQNRAISLREAAMFQTFPKSYKFFSPKEEISITKASRYIGNAVPPKLGKITAKSIKKHLDEIKSNK</sequence>
<feature type="active site" evidence="6">
    <location>
        <position position="83"/>
    </location>
</feature>
<evidence type="ECO:0000256" key="5">
    <source>
        <dbReference type="ARBA" id="ARBA00047422"/>
    </source>
</evidence>
<evidence type="ECO:0000313" key="9">
    <source>
        <dbReference type="EMBL" id="SFN53791.1"/>
    </source>
</evidence>
<evidence type="ECO:0000256" key="1">
    <source>
        <dbReference type="ARBA" id="ARBA00022603"/>
    </source>
</evidence>
<dbReference type="Gene3D" id="3.40.50.150">
    <property type="entry name" value="Vaccinia Virus protein VP39"/>
    <property type="match status" value="1"/>
</dbReference>
<evidence type="ECO:0000256" key="8">
    <source>
        <dbReference type="RuleBase" id="RU000417"/>
    </source>
</evidence>
<dbReference type="GO" id="GO:0003886">
    <property type="term" value="F:DNA (cytosine-5-)-methyltransferase activity"/>
    <property type="evidence" value="ECO:0007669"/>
    <property type="project" value="UniProtKB-EC"/>
</dbReference>
<keyword evidence="4" id="KW-0680">Restriction system</keyword>
<evidence type="ECO:0000256" key="6">
    <source>
        <dbReference type="PROSITE-ProRule" id="PRU01016"/>
    </source>
</evidence>
<keyword evidence="3 6" id="KW-0949">S-adenosyl-L-methionine</keyword>
<dbReference type="PANTHER" id="PTHR10629">
    <property type="entry name" value="CYTOSINE-SPECIFIC METHYLTRANSFERASE"/>
    <property type="match status" value="1"/>
</dbReference>
<dbReference type="AlphaFoldDB" id="A0A1I4ZU82"/>
<dbReference type="SUPFAM" id="SSF53335">
    <property type="entry name" value="S-adenosyl-L-methionine-dependent methyltransferases"/>
    <property type="match status" value="1"/>
</dbReference>
<dbReference type="InterPro" id="IPR050390">
    <property type="entry name" value="C5-Methyltransferase"/>
</dbReference>
<accession>A0A1I4ZU82</accession>
<keyword evidence="2 6" id="KW-0808">Transferase</keyword>
<comment type="catalytic activity">
    <reaction evidence="5 8">
        <text>a 2'-deoxycytidine in DNA + S-adenosyl-L-methionine = a 5-methyl-2'-deoxycytidine in DNA + S-adenosyl-L-homocysteine + H(+)</text>
        <dbReference type="Rhea" id="RHEA:13681"/>
        <dbReference type="Rhea" id="RHEA-COMP:11369"/>
        <dbReference type="Rhea" id="RHEA-COMP:11370"/>
        <dbReference type="ChEBI" id="CHEBI:15378"/>
        <dbReference type="ChEBI" id="CHEBI:57856"/>
        <dbReference type="ChEBI" id="CHEBI:59789"/>
        <dbReference type="ChEBI" id="CHEBI:85452"/>
        <dbReference type="ChEBI" id="CHEBI:85454"/>
        <dbReference type="EC" id="2.1.1.37"/>
    </reaction>
</comment>
<organism evidence="9 10">
    <name type="scientific">Bacteroides xylanisolvens</name>
    <dbReference type="NCBI Taxonomy" id="371601"/>
    <lineage>
        <taxon>Bacteria</taxon>
        <taxon>Pseudomonadati</taxon>
        <taxon>Bacteroidota</taxon>
        <taxon>Bacteroidia</taxon>
        <taxon>Bacteroidales</taxon>
        <taxon>Bacteroidaceae</taxon>
        <taxon>Bacteroides</taxon>
    </lineage>
</organism>
<gene>
    <name evidence="9" type="ORF">SAMN05216250_13736</name>
</gene>
<dbReference type="PROSITE" id="PS51679">
    <property type="entry name" value="SAM_MT_C5"/>
    <property type="match status" value="1"/>
</dbReference>
<dbReference type="InterPro" id="IPR018117">
    <property type="entry name" value="C5_DNA_meth_AS"/>
</dbReference>
<dbReference type="PANTHER" id="PTHR10629:SF52">
    <property type="entry name" value="DNA (CYTOSINE-5)-METHYLTRANSFERASE 1"/>
    <property type="match status" value="1"/>
</dbReference>
<dbReference type="RefSeq" id="WP_008640773.1">
    <property type="nucleotide sequence ID" value="NZ_FOUM01000037.1"/>
</dbReference>
<protein>
    <recommendedName>
        <fullName evidence="8">Cytosine-specific methyltransferase</fullName>
        <ecNumber evidence="8">2.1.1.37</ecNumber>
    </recommendedName>
</protein>
<keyword evidence="1 6" id="KW-0489">Methyltransferase</keyword>
<dbReference type="GO" id="GO:0044027">
    <property type="term" value="P:negative regulation of gene expression via chromosomal CpG island methylation"/>
    <property type="evidence" value="ECO:0007669"/>
    <property type="project" value="TreeGrafter"/>
</dbReference>
<dbReference type="InterPro" id="IPR001525">
    <property type="entry name" value="C5_MeTfrase"/>
</dbReference>
<evidence type="ECO:0000256" key="3">
    <source>
        <dbReference type="ARBA" id="ARBA00022691"/>
    </source>
</evidence>
<dbReference type="PROSITE" id="PS00094">
    <property type="entry name" value="C5_MTASE_1"/>
    <property type="match status" value="1"/>
</dbReference>
<dbReference type="NCBIfam" id="TIGR00675">
    <property type="entry name" value="dcm"/>
    <property type="match status" value="1"/>
</dbReference>
<dbReference type="GO" id="GO:0003677">
    <property type="term" value="F:DNA binding"/>
    <property type="evidence" value="ECO:0007669"/>
    <property type="project" value="TreeGrafter"/>
</dbReference>
<dbReference type="GO" id="GO:0032259">
    <property type="term" value="P:methylation"/>
    <property type="evidence" value="ECO:0007669"/>
    <property type="project" value="UniProtKB-KW"/>
</dbReference>
<name>A0A1I4ZU82_9BACE</name>
<dbReference type="GO" id="GO:0009307">
    <property type="term" value="P:DNA restriction-modification system"/>
    <property type="evidence" value="ECO:0007669"/>
    <property type="project" value="UniProtKB-KW"/>
</dbReference>
<dbReference type="Pfam" id="PF00145">
    <property type="entry name" value="DNA_methylase"/>
    <property type="match status" value="1"/>
</dbReference>